<dbReference type="Proteomes" id="UP000318717">
    <property type="component" value="Unassembled WGS sequence"/>
</dbReference>
<comment type="caution">
    <text evidence="2">The sequence shown here is derived from an EMBL/GenBank/DDBJ whole genome shotgun (WGS) entry which is preliminary data.</text>
</comment>
<dbReference type="SUPFAM" id="SSF52402">
    <property type="entry name" value="Adenine nucleotide alpha hydrolases-like"/>
    <property type="match status" value="1"/>
</dbReference>
<evidence type="ECO:0000313" key="3">
    <source>
        <dbReference type="Proteomes" id="UP000318717"/>
    </source>
</evidence>
<dbReference type="Pfam" id="PF00582">
    <property type="entry name" value="Usp"/>
    <property type="match status" value="1"/>
</dbReference>
<evidence type="ECO:0000259" key="1">
    <source>
        <dbReference type="Pfam" id="PF00582"/>
    </source>
</evidence>
<proteinExistence type="predicted"/>
<name>A0A4Y3HXC3_9VIBR</name>
<gene>
    <name evidence="2" type="ORF">VIN01S_24250</name>
</gene>
<sequence>MNKPIIYALNLSSPQELKKALDISKRFKGPLYVVYVTDIEQEREDDIVYLGKVAAENYINAEDKELHTTMKTLFHNADVQPDDVFILNGPIGVAIGRFAKQVDAQLIIVSKTHHSYLRFLGNERAIEKHSVSDVYVING</sequence>
<evidence type="ECO:0000313" key="2">
    <source>
        <dbReference type="EMBL" id="GEA51621.1"/>
    </source>
</evidence>
<keyword evidence="3" id="KW-1185">Reference proteome</keyword>
<accession>A0A4Y3HXC3</accession>
<dbReference type="InterPro" id="IPR006016">
    <property type="entry name" value="UspA"/>
</dbReference>
<dbReference type="RefSeq" id="WP_141346104.1">
    <property type="nucleotide sequence ID" value="NZ_BJLF01000011.1"/>
</dbReference>
<organism evidence="2 3">
    <name type="scientific">Vibrio inusitatus NBRC 102082</name>
    <dbReference type="NCBI Taxonomy" id="1219070"/>
    <lineage>
        <taxon>Bacteria</taxon>
        <taxon>Pseudomonadati</taxon>
        <taxon>Pseudomonadota</taxon>
        <taxon>Gammaproteobacteria</taxon>
        <taxon>Vibrionales</taxon>
        <taxon>Vibrionaceae</taxon>
        <taxon>Vibrio</taxon>
    </lineage>
</organism>
<feature type="domain" description="UspA" evidence="1">
    <location>
        <begin position="1"/>
        <end position="118"/>
    </location>
</feature>
<reference evidence="2 3" key="1">
    <citation type="submission" date="2019-06" db="EMBL/GenBank/DDBJ databases">
        <title>Whole genome shotgun sequence of Vibrio inusitatus NBRC 102082.</title>
        <authorList>
            <person name="Hosoyama A."/>
            <person name="Uohara A."/>
            <person name="Ohji S."/>
            <person name="Ichikawa N."/>
        </authorList>
    </citation>
    <scope>NUCLEOTIDE SEQUENCE [LARGE SCALE GENOMIC DNA]</scope>
    <source>
        <strain evidence="2 3">NBRC 102082</strain>
    </source>
</reference>
<dbReference type="CDD" id="cd00293">
    <property type="entry name" value="USP-like"/>
    <property type="match status" value="1"/>
</dbReference>
<dbReference type="EMBL" id="BJLF01000011">
    <property type="protein sequence ID" value="GEA51621.1"/>
    <property type="molecule type" value="Genomic_DNA"/>
</dbReference>
<dbReference type="Gene3D" id="3.40.50.620">
    <property type="entry name" value="HUPs"/>
    <property type="match status" value="1"/>
</dbReference>
<dbReference type="InterPro" id="IPR014729">
    <property type="entry name" value="Rossmann-like_a/b/a_fold"/>
</dbReference>
<protein>
    <recommendedName>
        <fullName evidence="1">UspA domain-containing protein</fullName>
    </recommendedName>
</protein>
<dbReference type="AlphaFoldDB" id="A0A4Y3HXC3"/>
<dbReference type="OrthoDB" id="5823898at2"/>